<keyword evidence="7" id="KW-1185">Reference proteome</keyword>
<dbReference type="AlphaFoldDB" id="A0AAJ0FKA1"/>
<feature type="compositionally biased region" description="Polar residues" evidence="3">
    <location>
        <begin position="27"/>
        <end position="41"/>
    </location>
</feature>
<dbReference type="Proteomes" id="UP001244011">
    <property type="component" value="Unassembled WGS sequence"/>
</dbReference>
<dbReference type="PANTHER" id="PTHR24096:SF149">
    <property type="entry name" value="AMP-BINDING DOMAIN-CONTAINING PROTEIN-RELATED"/>
    <property type="match status" value="1"/>
</dbReference>
<organism evidence="6 7">
    <name type="scientific">Phialemonium atrogriseum</name>
    <dbReference type="NCBI Taxonomy" id="1093897"/>
    <lineage>
        <taxon>Eukaryota</taxon>
        <taxon>Fungi</taxon>
        <taxon>Dikarya</taxon>
        <taxon>Ascomycota</taxon>
        <taxon>Pezizomycotina</taxon>
        <taxon>Sordariomycetes</taxon>
        <taxon>Sordariomycetidae</taxon>
        <taxon>Cephalothecales</taxon>
        <taxon>Cephalothecaceae</taxon>
        <taxon>Phialemonium</taxon>
    </lineage>
</organism>
<dbReference type="Gene3D" id="3.40.50.12780">
    <property type="entry name" value="N-terminal domain of ligase-like"/>
    <property type="match status" value="1"/>
</dbReference>
<evidence type="ECO:0000259" key="4">
    <source>
        <dbReference type="Pfam" id="PF00501"/>
    </source>
</evidence>
<feature type="domain" description="AMP-binding enzyme C-terminal" evidence="5">
    <location>
        <begin position="440"/>
        <end position="519"/>
    </location>
</feature>
<dbReference type="InterPro" id="IPR045851">
    <property type="entry name" value="AMP-bd_C_sf"/>
</dbReference>
<comment type="similarity">
    <text evidence="1">Belongs to the ATP-dependent AMP-binding enzyme family.</text>
</comment>
<proteinExistence type="inferred from homology"/>
<dbReference type="RefSeq" id="XP_060281527.1">
    <property type="nucleotide sequence ID" value="XM_060431733.1"/>
</dbReference>
<dbReference type="InterPro" id="IPR042099">
    <property type="entry name" value="ANL_N_sf"/>
</dbReference>
<evidence type="ECO:0000313" key="7">
    <source>
        <dbReference type="Proteomes" id="UP001244011"/>
    </source>
</evidence>
<dbReference type="Gene3D" id="3.30.300.30">
    <property type="match status" value="1"/>
</dbReference>
<comment type="caution">
    <text evidence="6">The sequence shown here is derived from an EMBL/GenBank/DDBJ whole genome shotgun (WGS) entry which is preliminary data.</text>
</comment>
<dbReference type="SUPFAM" id="SSF56801">
    <property type="entry name" value="Acetyl-CoA synthetase-like"/>
    <property type="match status" value="1"/>
</dbReference>
<protein>
    <submittedName>
        <fullName evidence="6">Phenylacetyl ligase</fullName>
    </submittedName>
</protein>
<name>A0AAJ0FKA1_9PEZI</name>
<evidence type="ECO:0000259" key="5">
    <source>
        <dbReference type="Pfam" id="PF13193"/>
    </source>
</evidence>
<dbReference type="Pfam" id="PF00501">
    <property type="entry name" value="AMP-binding"/>
    <property type="match status" value="1"/>
</dbReference>
<gene>
    <name evidence="6" type="ORF">QBC33DRAFT_593476</name>
</gene>
<dbReference type="GeneID" id="85314920"/>
<keyword evidence="2 6" id="KW-0436">Ligase</keyword>
<evidence type="ECO:0000256" key="1">
    <source>
        <dbReference type="ARBA" id="ARBA00006432"/>
    </source>
</evidence>
<evidence type="ECO:0000256" key="2">
    <source>
        <dbReference type="ARBA" id="ARBA00022598"/>
    </source>
</evidence>
<reference evidence="6" key="1">
    <citation type="submission" date="2023-06" db="EMBL/GenBank/DDBJ databases">
        <title>Genome-scale phylogeny and comparative genomics of the fungal order Sordariales.</title>
        <authorList>
            <consortium name="Lawrence Berkeley National Laboratory"/>
            <person name="Hensen N."/>
            <person name="Bonometti L."/>
            <person name="Westerberg I."/>
            <person name="Brannstrom I.O."/>
            <person name="Guillou S."/>
            <person name="Cros-Aarteil S."/>
            <person name="Calhoun S."/>
            <person name="Haridas S."/>
            <person name="Kuo A."/>
            <person name="Mondo S."/>
            <person name="Pangilinan J."/>
            <person name="Riley R."/>
            <person name="Labutti K."/>
            <person name="Andreopoulos B."/>
            <person name="Lipzen A."/>
            <person name="Chen C."/>
            <person name="Yanf M."/>
            <person name="Daum C."/>
            <person name="Ng V."/>
            <person name="Clum A."/>
            <person name="Steindorff A."/>
            <person name="Ohm R."/>
            <person name="Martin F."/>
            <person name="Silar P."/>
            <person name="Natvig D."/>
            <person name="Lalanne C."/>
            <person name="Gautier V."/>
            <person name="Ament-Velasquez S.L."/>
            <person name="Kruys A."/>
            <person name="Hutchinson M.I."/>
            <person name="Powell A.J."/>
            <person name="Barry K."/>
            <person name="Miller A.N."/>
            <person name="Grigoriev I.V."/>
            <person name="Debuchy R."/>
            <person name="Gladieux P."/>
            <person name="Thoren M.H."/>
            <person name="Johannesson H."/>
        </authorList>
    </citation>
    <scope>NUCLEOTIDE SEQUENCE</scope>
    <source>
        <strain evidence="6">8032-3</strain>
    </source>
</reference>
<dbReference type="EMBL" id="MU839016">
    <property type="protein sequence ID" value="KAK1765314.1"/>
    <property type="molecule type" value="Genomic_DNA"/>
</dbReference>
<evidence type="ECO:0000313" key="6">
    <source>
        <dbReference type="EMBL" id="KAK1765314.1"/>
    </source>
</evidence>
<accession>A0AAJ0FKA1</accession>
<evidence type="ECO:0000256" key="3">
    <source>
        <dbReference type="SAM" id="MobiDB-lite"/>
    </source>
</evidence>
<sequence>MPHSGPRLAPYLTNVSVWNWLFGSRNDTSRSGGESGSTLEPSNERGFRDADTGAFLSFRSLKSQAIWLSTALAQSCGLKAHQTVAIVSSNSIWHPVAMLSANRLGAIDLAYFFRTSNATIVLANLATLDEVHKACKMVEGSSQCHANIQGLIDDGRLLDSTGGVQPEWKPAESDSTTCAFLSFTSGTTGRPKAVMISHTNIIAQLCQVRQLTPPNRHRTVLGILPFYHITGLVHLLHLPIVLGYDMVVMARFDMRKMMDTIVQYRCNELWLVPPLLIRLLNDPAAQGYDLSFLEQFNTGAAPLAEEVIAKLSARFPRVAIRQAWGMTESTSCLALTPPHLCTWENAAKVGKIVSGTEIRIVDPATGNEVAAGHAGEIWARGPQVSMGYLNNPAATAETYGEDGYLRTGDLGAIDVDGFITIHDRIKEMIKVRGHGIAPAELEDLLHGHPHVSDVAIVGIPDAYSGELPRAFIVVRSGVSKCSETERELKEYVKSRKARHKWLAGGIEFLDSIPKSSSGKILRRVLKDQWKERGEAEKQNRAKL</sequence>
<dbReference type="GO" id="GO:0016405">
    <property type="term" value="F:CoA-ligase activity"/>
    <property type="evidence" value="ECO:0007669"/>
    <property type="project" value="TreeGrafter"/>
</dbReference>
<dbReference type="InterPro" id="IPR025110">
    <property type="entry name" value="AMP-bd_C"/>
</dbReference>
<feature type="domain" description="AMP-dependent synthetase/ligase" evidence="4">
    <location>
        <begin position="51"/>
        <end position="389"/>
    </location>
</feature>
<dbReference type="InterPro" id="IPR020845">
    <property type="entry name" value="AMP-binding_CS"/>
</dbReference>
<dbReference type="PROSITE" id="PS00455">
    <property type="entry name" value="AMP_BINDING"/>
    <property type="match status" value="1"/>
</dbReference>
<feature type="region of interest" description="Disordered" evidence="3">
    <location>
        <begin position="27"/>
        <end position="46"/>
    </location>
</feature>
<dbReference type="Pfam" id="PF13193">
    <property type="entry name" value="AMP-binding_C"/>
    <property type="match status" value="1"/>
</dbReference>
<dbReference type="GO" id="GO:0019748">
    <property type="term" value="P:secondary metabolic process"/>
    <property type="evidence" value="ECO:0007669"/>
    <property type="project" value="TreeGrafter"/>
</dbReference>
<dbReference type="InterPro" id="IPR000873">
    <property type="entry name" value="AMP-dep_synth/lig_dom"/>
</dbReference>
<dbReference type="PANTHER" id="PTHR24096">
    <property type="entry name" value="LONG-CHAIN-FATTY-ACID--COA LIGASE"/>
    <property type="match status" value="1"/>
</dbReference>